<protein>
    <submittedName>
        <fullName evidence="2">Uncharacterized protein</fullName>
    </submittedName>
</protein>
<proteinExistence type="predicted"/>
<dbReference type="Proteomes" id="UP001054902">
    <property type="component" value="Unassembled WGS sequence"/>
</dbReference>
<dbReference type="AlphaFoldDB" id="A0AAD3HA83"/>
<dbReference type="EMBL" id="BLLK01000051">
    <property type="protein sequence ID" value="GFH55936.1"/>
    <property type="molecule type" value="Genomic_DNA"/>
</dbReference>
<evidence type="ECO:0000313" key="2">
    <source>
        <dbReference type="EMBL" id="GFH55936.1"/>
    </source>
</evidence>
<accession>A0AAD3HA83</accession>
<reference evidence="2 3" key="1">
    <citation type="journal article" date="2021" name="Sci. Rep.">
        <title>The genome of the diatom Chaetoceros tenuissimus carries an ancient integrated fragment of an extant virus.</title>
        <authorList>
            <person name="Hongo Y."/>
            <person name="Kimura K."/>
            <person name="Takaki Y."/>
            <person name="Yoshida Y."/>
            <person name="Baba S."/>
            <person name="Kobayashi G."/>
            <person name="Nagasaki K."/>
            <person name="Hano T."/>
            <person name="Tomaru Y."/>
        </authorList>
    </citation>
    <scope>NUCLEOTIDE SEQUENCE [LARGE SCALE GENOMIC DNA]</scope>
    <source>
        <strain evidence="2 3">NIES-3715</strain>
    </source>
</reference>
<organism evidence="2 3">
    <name type="scientific">Chaetoceros tenuissimus</name>
    <dbReference type="NCBI Taxonomy" id="426638"/>
    <lineage>
        <taxon>Eukaryota</taxon>
        <taxon>Sar</taxon>
        <taxon>Stramenopiles</taxon>
        <taxon>Ochrophyta</taxon>
        <taxon>Bacillariophyta</taxon>
        <taxon>Coscinodiscophyceae</taxon>
        <taxon>Chaetocerotophycidae</taxon>
        <taxon>Chaetocerotales</taxon>
        <taxon>Chaetocerotaceae</taxon>
        <taxon>Chaetoceros</taxon>
    </lineage>
</organism>
<comment type="caution">
    <text evidence="2">The sequence shown here is derived from an EMBL/GenBank/DDBJ whole genome shotgun (WGS) entry which is preliminary data.</text>
</comment>
<gene>
    <name evidence="2" type="ORF">CTEN210_12412</name>
</gene>
<evidence type="ECO:0000313" key="3">
    <source>
        <dbReference type="Proteomes" id="UP001054902"/>
    </source>
</evidence>
<name>A0AAD3HA83_9STRA</name>
<feature type="coiled-coil region" evidence="1">
    <location>
        <begin position="83"/>
        <end position="110"/>
    </location>
</feature>
<keyword evidence="3" id="KW-1185">Reference proteome</keyword>
<evidence type="ECO:0000256" key="1">
    <source>
        <dbReference type="SAM" id="Coils"/>
    </source>
</evidence>
<sequence>MNFHHNTNRLRSERDTQCTFSANRRIRRIGDDELQPFQHVDTNVLRRNFNFSTPTRNHSLDTTSTSPHDVVVCANLRSNRAIRTRTNEILDELDERLENLLDRVIKRESKV</sequence>
<keyword evidence="1" id="KW-0175">Coiled coil</keyword>